<organism evidence="1 2">
    <name type="scientific">Roridomyces roridus</name>
    <dbReference type="NCBI Taxonomy" id="1738132"/>
    <lineage>
        <taxon>Eukaryota</taxon>
        <taxon>Fungi</taxon>
        <taxon>Dikarya</taxon>
        <taxon>Basidiomycota</taxon>
        <taxon>Agaricomycotina</taxon>
        <taxon>Agaricomycetes</taxon>
        <taxon>Agaricomycetidae</taxon>
        <taxon>Agaricales</taxon>
        <taxon>Marasmiineae</taxon>
        <taxon>Mycenaceae</taxon>
        <taxon>Roridomyces</taxon>
    </lineage>
</organism>
<dbReference type="EMBL" id="JARKIF010000020">
    <property type="protein sequence ID" value="KAJ7617721.1"/>
    <property type="molecule type" value="Genomic_DNA"/>
</dbReference>
<dbReference type="AlphaFoldDB" id="A0AAD7BDD6"/>
<gene>
    <name evidence="1" type="ORF">FB45DRAFT_213869</name>
</gene>
<evidence type="ECO:0000313" key="2">
    <source>
        <dbReference type="Proteomes" id="UP001221142"/>
    </source>
</evidence>
<keyword evidence="2" id="KW-1185">Reference proteome</keyword>
<comment type="caution">
    <text evidence="1">The sequence shown here is derived from an EMBL/GenBank/DDBJ whole genome shotgun (WGS) entry which is preliminary data.</text>
</comment>
<dbReference type="SUPFAM" id="SSF48371">
    <property type="entry name" value="ARM repeat"/>
    <property type="match status" value="1"/>
</dbReference>
<protein>
    <submittedName>
        <fullName evidence="1">Uncharacterized protein</fullName>
    </submittedName>
</protein>
<sequence length="211" mass="23456">MQLDLKGTLRKIVQLLKSNDLDTAVCTAALRALSAFAKIADCVQPIVAVLPTIISIFKQTRYSDECRKEGTRLIQALATMESTQASIFPRLFSALTDEHVYLRVLGLAVLLEFIRPDTVDSISEHIQTMLALLEDPEQDVRIAAIHNAVALRALKPSLKKGAGEFQSTIHTEWCSVVEKLQDPAPRTYLVAWDNMPQLAHSSACYVMLQDH</sequence>
<dbReference type="InterPro" id="IPR011989">
    <property type="entry name" value="ARM-like"/>
</dbReference>
<proteinExistence type="predicted"/>
<evidence type="ECO:0000313" key="1">
    <source>
        <dbReference type="EMBL" id="KAJ7617721.1"/>
    </source>
</evidence>
<dbReference type="Proteomes" id="UP001221142">
    <property type="component" value="Unassembled WGS sequence"/>
</dbReference>
<name>A0AAD7BDD6_9AGAR</name>
<dbReference type="Gene3D" id="1.25.10.10">
    <property type="entry name" value="Leucine-rich Repeat Variant"/>
    <property type="match status" value="1"/>
</dbReference>
<reference evidence="1" key="1">
    <citation type="submission" date="2023-03" db="EMBL/GenBank/DDBJ databases">
        <title>Massive genome expansion in bonnet fungi (Mycena s.s.) driven by repeated elements and novel gene families across ecological guilds.</title>
        <authorList>
            <consortium name="Lawrence Berkeley National Laboratory"/>
            <person name="Harder C.B."/>
            <person name="Miyauchi S."/>
            <person name="Viragh M."/>
            <person name="Kuo A."/>
            <person name="Thoen E."/>
            <person name="Andreopoulos B."/>
            <person name="Lu D."/>
            <person name="Skrede I."/>
            <person name="Drula E."/>
            <person name="Henrissat B."/>
            <person name="Morin E."/>
            <person name="Kohler A."/>
            <person name="Barry K."/>
            <person name="LaButti K."/>
            <person name="Morin E."/>
            <person name="Salamov A."/>
            <person name="Lipzen A."/>
            <person name="Mereny Z."/>
            <person name="Hegedus B."/>
            <person name="Baldrian P."/>
            <person name="Stursova M."/>
            <person name="Weitz H."/>
            <person name="Taylor A."/>
            <person name="Grigoriev I.V."/>
            <person name="Nagy L.G."/>
            <person name="Martin F."/>
            <person name="Kauserud H."/>
        </authorList>
    </citation>
    <scope>NUCLEOTIDE SEQUENCE</scope>
    <source>
        <strain evidence="1">9284</strain>
    </source>
</reference>
<accession>A0AAD7BDD6</accession>
<dbReference type="InterPro" id="IPR016024">
    <property type="entry name" value="ARM-type_fold"/>
</dbReference>